<evidence type="ECO:0000259" key="1">
    <source>
        <dbReference type="Pfam" id="PF09995"/>
    </source>
</evidence>
<gene>
    <name evidence="2" type="ORF">IEQ44_13790</name>
</gene>
<keyword evidence="3" id="KW-1185">Reference proteome</keyword>
<comment type="caution">
    <text evidence="2">The sequence shown here is derived from an EMBL/GenBank/DDBJ whole genome shotgun (WGS) entry which is preliminary data.</text>
</comment>
<dbReference type="Pfam" id="PF09995">
    <property type="entry name" value="MPAB_Lcp_cat"/>
    <property type="match status" value="1"/>
</dbReference>
<evidence type="ECO:0000313" key="2">
    <source>
        <dbReference type="EMBL" id="MBE7325720.1"/>
    </source>
</evidence>
<organism evidence="2 3">
    <name type="scientific">Nocardioides malaquae</name>
    <dbReference type="NCBI Taxonomy" id="2773426"/>
    <lineage>
        <taxon>Bacteria</taxon>
        <taxon>Bacillati</taxon>
        <taxon>Actinomycetota</taxon>
        <taxon>Actinomycetes</taxon>
        <taxon>Propionibacteriales</taxon>
        <taxon>Nocardioidaceae</taxon>
        <taxon>Nocardioides</taxon>
    </lineage>
</organism>
<protein>
    <submittedName>
        <fullName evidence="2">DUF2236 domain-containing protein</fullName>
    </submittedName>
</protein>
<dbReference type="PANTHER" id="PTHR36151:SF3">
    <property type="entry name" value="ER-BOUND OXYGENASE MPAB_MPAB'_RUBBER OXYGENASE CATALYTIC DOMAIN-CONTAINING PROTEIN"/>
    <property type="match status" value="1"/>
</dbReference>
<accession>A0ABR9RVU6</accession>
<reference evidence="2 3" key="1">
    <citation type="submission" date="2020-10" db="EMBL/GenBank/DDBJ databases">
        <title>Nocardioides sp. isolated from sludge.</title>
        <authorList>
            <person name="Zhang X."/>
        </authorList>
    </citation>
    <scope>NUCLEOTIDE SEQUENCE [LARGE SCALE GENOMIC DNA]</scope>
    <source>
        <strain evidence="2 3">Y6</strain>
    </source>
</reference>
<sequence length="295" mass="32378">MGQGSAGSGHFDGTLLQRVQAHRAVGQTYGQRALVLGATQPVPYVGTSSSTHAKERPFSRLAATAEAFETVFFGTRAEADRVLAGVRHMHHRVRGVLPRTEGRFAQGTPYDAFDPELMLWTMAVLADSSRVCFEALVRPLTPAEREDLWQDWIHFGELFGMPREVAPPTAPEFDAWLRGKIEGPDFHVTDEARVVGRAIATAMPVPARIRLGSRGTGLVVVGLLPERVRQAFGFRWTPVHRAAHAGLTAAVRASQRVLPEQARLGRNTRLFRIVSATEREILARGGRTIDLPSPP</sequence>
<dbReference type="RefSeq" id="WP_193639046.1">
    <property type="nucleotide sequence ID" value="NZ_JADCSA010000015.1"/>
</dbReference>
<name>A0ABR9RVU6_9ACTN</name>
<dbReference type="Proteomes" id="UP000756387">
    <property type="component" value="Unassembled WGS sequence"/>
</dbReference>
<proteinExistence type="predicted"/>
<evidence type="ECO:0000313" key="3">
    <source>
        <dbReference type="Proteomes" id="UP000756387"/>
    </source>
</evidence>
<feature type="domain" description="ER-bound oxygenase mpaB/mpaB'/Rubber oxygenase catalytic" evidence="1">
    <location>
        <begin position="19"/>
        <end position="253"/>
    </location>
</feature>
<dbReference type="PANTHER" id="PTHR36151">
    <property type="entry name" value="BLR2777 PROTEIN"/>
    <property type="match status" value="1"/>
</dbReference>
<dbReference type="EMBL" id="JADCSA010000015">
    <property type="protein sequence ID" value="MBE7325720.1"/>
    <property type="molecule type" value="Genomic_DNA"/>
</dbReference>
<dbReference type="InterPro" id="IPR018713">
    <property type="entry name" value="MPAB/Lcp_cat_dom"/>
</dbReference>